<dbReference type="AlphaFoldDB" id="A0A0L6UNP1"/>
<reference evidence="2 3" key="1">
    <citation type="submission" date="2015-08" db="EMBL/GenBank/DDBJ databases">
        <title>Next Generation Sequencing and Analysis of the Genome of Puccinia sorghi L Schw, the Causal Agent of Maize Common Rust.</title>
        <authorList>
            <person name="Rochi L."/>
            <person name="Burguener G."/>
            <person name="Darino M."/>
            <person name="Turjanski A."/>
            <person name="Kreff E."/>
            <person name="Dieguez M.J."/>
            <person name="Sacco F."/>
        </authorList>
    </citation>
    <scope>NUCLEOTIDE SEQUENCE [LARGE SCALE GENOMIC DNA]</scope>
    <source>
        <strain evidence="2 3">RO10H11247</strain>
    </source>
</reference>
<keyword evidence="3" id="KW-1185">Reference proteome</keyword>
<dbReference type="VEuPathDB" id="FungiDB:VP01_4577g2"/>
<gene>
    <name evidence="2" type="ORF">VP01_4577g2</name>
</gene>
<protein>
    <submittedName>
        <fullName evidence="2">Putative signal peptide protein</fullName>
    </submittedName>
</protein>
<proteinExistence type="predicted"/>
<keyword evidence="1" id="KW-1133">Transmembrane helix</keyword>
<feature type="transmembrane region" description="Helical" evidence="1">
    <location>
        <begin position="289"/>
        <end position="310"/>
    </location>
</feature>
<evidence type="ECO:0000313" key="2">
    <source>
        <dbReference type="EMBL" id="KNZ50154.1"/>
    </source>
</evidence>
<accession>A0A0L6UNP1</accession>
<feature type="transmembrane region" description="Helical" evidence="1">
    <location>
        <begin position="262"/>
        <end position="283"/>
    </location>
</feature>
<comment type="caution">
    <text evidence="2">The sequence shown here is derived from an EMBL/GenBank/DDBJ whole genome shotgun (WGS) entry which is preliminary data.</text>
</comment>
<dbReference type="EMBL" id="LAVV01009698">
    <property type="protein sequence ID" value="KNZ50154.1"/>
    <property type="molecule type" value="Genomic_DNA"/>
</dbReference>
<evidence type="ECO:0000313" key="3">
    <source>
        <dbReference type="Proteomes" id="UP000037035"/>
    </source>
</evidence>
<dbReference type="Proteomes" id="UP000037035">
    <property type="component" value="Unassembled WGS sequence"/>
</dbReference>
<keyword evidence="1" id="KW-0472">Membrane</keyword>
<evidence type="ECO:0000256" key="1">
    <source>
        <dbReference type="SAM" id="Phobius"/>
    </source>
</evidence>
<name>A0A0L6UNP1_9BASI</name>
<sequence>MQLWKLLWQSGELLMLVKRVNQICDVKEIGRWFILVTFICCGDFIGEGMEKEKWGVNRGVGFGGSSGHQRRIRRTRVVQKVAAGANRTSRAPGGFEGCAVGLRSKADESGRCCREWESGVPELNGSGNGGEGRSSSESPSGRTFIVLFPGCSAQRAVTRECFLLGLKKDTHQSRSFLHYLLSRFFISQHTQPMKAQHFSNQMQTHILNFNLHVKELQCLLSQLSLYSLISTRNSPSPSLNQILRYSNGSINRLAGSLQSPSPLAFTVISLILCFNPLFIFISSLSLYPLFAYISSCTFLILFPSPFPCWLTSSNLSQAIFEKISKLLVTHTHLQTSPSNLN</sequence>
<organism evidence="2 3">
    <name type="scientific">Puccinia sorghi</name>
    <dbReference type="NCBI Taxonomy" id="27349"/>
    <lineage>
        <taxon>Eukaryota</taxon>
        <taxon>Fungi</taxon>
        <taxon>Dikarya</taxon>
        <taxon>Basidiomycota</taxon>
        <taxon>Pucciniomycotina</taxon>
        <taxon>Pucciniomycetes</taxon>
        <taxon>Pucciniales</taxon>
        <taxon>Pucciniaceae</taxon>
        <taxon>Puccinia</taxon>
    </lineage>
</organism>
<keyword evidence="1" id="KW-0812">Transmembrane</keyword>